<comment type="subcellular location">
    <subcellularLocation>
        <location evidence="1">Membrane</location>
    </subcellularLocation>
</comment>
<organism evidence="8 9">
    <name type="scientific">Symbiochloris irregularis</name>
    <dbReference type="NCBI Taxonomy" id="706552"/>
    <lineage>
        <taxon>Eukaryota</taxon>
        <taxon>Viridiplantae</taxon>
        <taxon>Chlorophyta</taxon>
        <taxon>core chlorophytes</taxon>
        <taxon>Trebouxiophyceae</taxon>
        <taxon>Trebouxiales</taxon>
        <taxon>Trebouxiaceae</taxon>
        <taxon>Symbiochloris</taxon>
    </lineage>
</organism>
<evidence type="ECO:0000256" key="6">
    <source>
        <dbReference type="SAM" id="MobiDB-lite"/>
    </source>
</evidence>
<protein>
    <recommendedName>
        <fullName evidence="7">t-SNARE coiled-coil homology domain-containing protein</fullName>
    </recommendedName>
</protein>
<feature type="compositionally biased region" description="Polar residues" evidence="6">
    <location>
        <begin position="167"/>
        <end position="191"/>
    </location>
</feature>
<evidence type="ECO:0000256" key="3">
    <source>
        <dbReference type="ARBA" id="ARBA00022448"/>
    </source>
</evidence>
<evidence type="ECO:0000313" key="8">
    <source>
        <dbReference type="EMBL" id="KAK9791404.1"/>
    </source>
</evidence>
<dbReference type="AlphaFoldDB" id="A0AAW1NR46"/>
<feature type="compositionally biased region" description="Basic and acidic residues" evidence="6">
    <location>
        <begin position="305"/>
        <end position="317"/>
    </location>
</feature>
<feature type="region of interest" description="Disordered" evidence="6">
    <location>
        <begin position="167"/>
        <end position="225"/>
    </location>
</feature>
<feature type="region of interest" description="Disordered" evidence="6">
    <location>
        <begin position="1"/>
        <end position="50"/>
    </location>
</feature>
<dbReference type="GO" id="GO:0031201">
    <property type="term" value="C:SNARE complex"/>
    <property type="evidence" value="ECO:0007669"/>
    <property type="project" value="InterPro"/>
</dbReference>
<evidence type="ECO:0000256" key="5">
    <source>
        <dbReference type="ARBA" id="ARBA00023136"/>
    </source>
</evidence>
<dbReference type="SMART" id="SM00397">
    <property type="entry name" value="t_SNARE"/>
    <property type="match status" value="2"/>
</dbReference>
<comment type="similarity">
    <text evidence="2">Belongs to the SNAP-25 family.</text>
</comment>
<sequence length="336" mass="37168">MVANASPYDYETPRASGTGSTGIPRVSDQNYSNHRWTEENVKPATSTYGSAYTSEEAQMVDQMKRTHRATSESASNALQTALKTREIGGNTLEELHRQGQKIEVLEHDLNEIDADVAEAKGILKYMRRCCLCFLCASCGLDCDPSKQADATRKQRVEMRTAMRAQEQQMYAQNGRQPRSSQGGNATASTKPGASEGLDEDAQRGELLNEGPSTGKPKHQRRSTRDQMAMRLGEGLEDADRDQIQAETLKQEQYVHELSGVLDDLNHIAKDMSTELNHQDAKLVNIDERTGKTVTNINEVRRGMQADFNLKNKGEPKESSGPFSKLKKAGYAAKAVL</sequence>
<feature type="region of interest" description="Disordered" evidence="6">
    <location>
        <begin position="305"/>
        <end position="336"/>
    </location>
</feature>
<keyword evidence="3" id="KW-0813">Transport</keyword>
<evidence type="ECO:0000259" key="7">
    <source>
        <dbReference type="PROSITE" id="PS50192"/>
    </source>
</evidence>
<dbReference type="SUPFAM" id="SSF58038">
    <property type="entry name" value="SNARE fusion complex"/>
    <property type="match status" value="2"/>
</dbReference>
<dbReference type="CDD" id="cd15841">
    <property type="entry name" value="SNARE_Qc"/>
    <property type="match status" value="1"/>
</dbReference>
<dbReference type="Gene3D" id="1.20.5.110">
    <property type="match status" value="2"/>
</dbReference>
<evidence type="ECO:0000256" key="1">
    <source>
        <dbReference type="ARBA" id="ARBA00004370"/>
    </source>
</evidence>
<proteinExistence type="inferred from homology"/>
<keyword evidence="9" id="KW-1185">Reference proteome</keyword>
<dbReference type="InterPro" id="IPR000727">
    <property type="entry name" value="T_SNARE_dom"/>
</dbReference>
<dbReference type="CDD" id="cd15861">
    <property type="entry name" value="SNARE_SNAP25N_23N_29N_SEC9N"/>
    <property type="match status" value="1"/>
</dbReference>
<accession>A0AAW1NR46</accession>
<feature type="region of interest" description="Disordered" evidence="6">
    <location>
        <begin position="58"/>
        <end position="77"/>
    </location>
</feature>
<reference evidence="8 9" key="1">
    <citation type="journal article" date="2024" name="Nat. Commun.">
        <title>Phylogenomics reveals the evolutionary origins of lichenization in chlorophyte algae.</title>
        <authorList>
            <person name="Puginier C."/>
            <person name="Libourel C."/>
            <person name="Otte J."/>
            <person name="Skaloud P."/>
            <person name="Haon M."/>
            <person name="Grisel S."/>
            <person name="Petersen M."/>
            <person name="Berrin J.G."/>
            <person name="Delaux P.M."/>
            <person name="Dal Grande F."/>
            <person name="Keller J."/>
        </authorList>
    </citation>
    <scope>NUCLEOTIDE SEQUENCE [LARGE SCALE GENOMIC DNA]</scope>
    <source>
        <strain evidence="8 9">SAG 2036</strain>
    </source>
</reference>
<dbReference type="EMBL" id="JALJOQ010000177">
    <property type="protein sequence ID" value="KAK9791404.1"/>
    <property type="molecule type" value="Genomic_DNA"/>
</dbReference>
<evidence type="ECO:0000256" key="4">
    <source>
        <dbReference type="ARBA" id="ARBA00022927"/>
    </source>
</evidence>
<name>A0AAW1NR46_9CHLO</name>
<dbReference type="PANTHER" id="PTHR19305">
    <property type="entry name" value="SYNAPTOSOMAL ASSOCIATED PROTEIN"/>
    <property type="match status" value="1"/>
</dbReference>
<keyword evidence="5" id="KW-0472">Membrane</keyword>
<dbReference type="InterPro" id="IPR044766">
    <property type="entry name" value="NPSN/SNAP25-like_N_SNARE"/>
</dbReference>
<dbReference type="Proteomes" id="UP001465755">
    <property type="component" value="Unassembled WGS sequence"/>
</dbReference>
<dbReference type="GO" id="GO:0005886">
    <property type="term" value="C:plasma membrane"/>
    <property type="evidence" value="ECO:0007669"/>
    <property type="project" value="TreeGrafter"/>
</dbReference>
<feature type="domain" description="T-SNARE coiled-coil homology" evidence="7">
    <location>
        <begin position="244"/>
        <end position="306"/>
    </location>
</feature>
<dbReference type="PROSITE" id="PS50192">
    <property type="entry name" value="T_SNARE"/>
    <property type="match status" value="1"/>
</dbReference>
<dbReference type="GO" id="GO:0005484">
    <property type="term" value="F:SNAP receptor activity"/>
    <property type="evidence" value="ECO:0007669"/>
    <property type="project" value="InterPro"/>
</dbReference>
<comment type="caution">
    <text evidence="8">The sequence shown here is derived from an EMBL/GenBank/DDBJ whole genome shotgun (WGS) entry which is preliminary data.</text>
</comment>
<evidence type="ECO:0000256" key="2">
    <source>
        <dbReference type="ARBA" id="ARBA00009480"/>
    </source>
</evidence>
<dbReference type="PANTHER" id="PTHR19305:SF9">
    <property type="entry name" value="SYNAPTOSOMAL-ASSOCIATED PROTEIN 29"/>
    <property type="match status" value="1"/>
</dbReference>
<keyword evidence="4" id="KW-0653">Protein transport</keyword>
<dbReference type="GO" id="GO:0015031">
    <property type="term" value="P:protein transport"/>
    <property type="evidence" value="ECO:0007669"/>
    <property type="project" value="UniProtKB-KW"/>
</dbReference>
<evidence type="ECO:0000313" key="9">
    <source>
        <dbReference type="Proteomes" id="UP001465755"/>
    </source>
</evidence>
<gene>
    <name evidence="8" type="ORF">WJX73_007237</name>
</gene>